<reference evidence="2" key="2">
    <citation type="submission" date="2015-01" db="EMBL/GenBank/DDBJ databases">
        <title>Evolutionary Origins and Diversification of the Mycorrhizal Mutualists.</title>
        <authorList>
            <consortium name="DOE Joint Genome Institute"/>
            <consortium name="Mycorrhizal Genomics Consortium"/>
            <person name="Kohler A."/>
            <person name="Kuo A."/>
            <person name="Nagy L.G."/>
            <person name="Floudas D."/>
            <person name="Copeland A."/>
            <person name="Barry K.W."/>
            <person name="Cichocki N."/>
            <person name="Veneault-Fourrey C."/>
            <person name="LaButti K."/>
            <person name="Lindquist E.A."/>
            <person name="Lipzen A."/>
            <person name="Lundell T."/>
            <person name="Morin E."/>
            <person name="Murat C."/>
            <person name="Riley R."/>
            <person name="Ohm R."/>
            <person name="Sun H."/>
            <person name="Tunlid A."/>
            <person name="Henrissat B."/>
            <person name="Grigoriev I.V."/>
            <person name="Hibbett D.S."/>
            <person name="Martin F."/>
        </authorList>
    </citation>
    <scope>NUCLEOTIDE SEQUENCE [LARGE SCALE GENOMIC DNA]</scope>
    <source>
        <strain evidence="2">UH-Slu-Lm8-n1</strain>
    </source>
</reference>
<name>A0A0C9ZFC7_9AGAM</name>
<sequence length="66" mass="7399">MGIHEHNIAVSQRIDYIIDTAKSTSARLGFKYDFLTSLKLDPTLFLFSRISTTPPASLLQTVQRSS</sequence>
<organism evidence="1 2">
    <name type="scientific">Suillus luteus UH-Slu-Lm8-n1</name>
    <dbReference type="NCBI Taxonomy" id="930992"/>
    <lineage>
        <taxon>Eukaryota</taxon>
        <taxon>Fungi</taxon>
        <taxon>Dikarya</taxon>
        <taxon>Basidiomycota</taxon>
        <taxon>Agaricomycotina</taxon>
        <taxon>Agaricomycetes</taxon>
        <taxon>Agaricomycetidae</taxon>
        <taxon>Boletales</taxon>
        <taxon>Suillineae</taxon>
        <taxon>Suillaceae</taxon>
        <taxon>Suillus</taxon>
    </lineage>
</organism>
<dbReference type="AlphaFoldDB" id="A0A0C9ZFC7"/>
<evidence type="ECO:0000313" key="1">
    <source>
        <dbReference type="EMBL" id="KIK36165.1"/>
    </source>
</evidence>
<proteinExistence type="predicted"/>
<evidence type="ECO:0000313" key="2">
    <source>
        <dbReference type="Proteomes" id="UP000054485"/>
    </source>
</evidence>
<protein>
    <submittedName>
        <fullName evidence="1">Uncharacterized protein</fullName>
    </submittedName>
</protein>
<accession>A0A0C9ZFC7</accession>
<dbReference type="Proteomes" id="UP000054485">
    <property type="component" value="Unassembled WGS sequence"/>
</dbReference>
<dbReference type="HOGENOM" id="CLU_2832893_0_0_1"/>
<keyword evidence="2" id="KW-1185">Reference proteome</keyword>
<reference evidence="1 2" key="1">
    <citation type="submission" date="2014-04" db="EMBL/GenBank/DDBJ databases">
        <authorList>
            <consortium name="DOE Joint Genome Institute"/>
            <person name="Kuo A."/>
            <person name="Ruytinx J."/>
            <person name="Rineau F."/>
            <person name="Colpaert J."/>
            <person name="Kohler A."/>
            <person name="Nagy L.G."/>
            <person name="Floudas D."/>
            <person name="Copeland A."/>
            <person name="Barry K.W."/>
            <person name="Cichocki N."/>
            <person name="Veneault-Fourrey C."/>
            <person name="LaButti K."/>
            <person name="Lindquist E.A."/>
            <person name="Lipzen A."/>
            <person name="Lundell T."/>
            <person name="Morin E."/>
            <person name="Murat C."/>
            <person name="Sun H."/>
            <person name="Tunlid A."/>
            <person name="Henrissat B."/>
            <person name="Grigoriev I.V."/>
            <person name="Hibbett D.S."/>
            <person name="Martin F."/>
            <person name="Nordberg H.P."/>
            <person name="Cantor M.N."/>
            <person name="Hua S.X."/>
        </authorList>
    </citation>
    <scope>NUCLEOTIDE SEQUENCE [LARGE SCALE GENOMIC DNA]</scope>
    <source>
        <strain evidence="1 2">UH-Slu-Lm8-n1</strain>
    </source>
</reference>
<gene>
    <name evidence="1" type="ORF">CY34DRAFT_811507</name>
</gene>
<dbReference type="InParanoid" id="A0A0C9ZFC7"/>
<dbReference type="EMBL" id="KN835554">
    <property type="protein sequence ID" value="KIK36165.1"/>
    <property type="molecule type" value="Genomic_DNA"/>
</dbReference>